<reference evidence="2" key="1">
    <citation type="submission" date="2018-12" db="EMBL/GenBank/DDBJ databases">
        <authorList>
            <person name="Will S."/>
            <person name="Neumann-Schaal M."/>
            <person name="Henke P."/>
        </authorList>
    </citation>
    <scope>NUCLEOTIDE SEQUENCE</scope>
    <source>
        <strain evidence="2">PCC 7102</strain>
    </source>
</reference>
<dbReference type="PANTHER" id="PTHR43798">
    <property type="entry name" value="MONOACYLGLYCEROL LIPASE"/>
    <property type="match status" value="1"/>
</dbReference>
<dbReference type="RefSeq" id="WP_127081643.1">
    <property type="nucleotide sequence ID" value="NZ_RSCL01000007.1"/>
</dbReference>
<protein>
    <submittedName>
        <fullName evidence="2">4,5-9,10-diseco-3-hydroxy-5,9, 17-trioxoandrosta-1(10),2-diene-4-oate hydrolase</fullName>
    </submittedName>
</protein>
<proteinExistence type="predicted"/>
<evidence type="ECO:0000313" key="2">
    <source>
        <dbReference type="EMBL" id="RUT05934.1"/>
    </source>
</evidence>
<sequence length="280" mass="30851">MSLTEQPLNQYIKVDSVNTRYWQLGNSGSIVILLHGGGGYIELWKHNIFELAKHHRVYAFDMVGAGLTDKPGAKYTFGFMANFTRQFMQALDIQKASLVGASAGGGVALSVSVKFPELVDKLVIVGSAGLGKEVSLLLRLPTIPILGKLFSKPSKSGLTMLCKQAVYNPKLVTPQLVEEFYQMATLPGATQAMLNVGSSNFNIWGQFYQPIVEKLNTITSPTLIIWGKQDPMVPVSHALNAAKNIPNARLEIIDECGHWSPIEHPEKFNQLVLEFLSNYM</sequence>
<dbReference type="Pfam" id="PF00561">
    <property type="entry name" value="Abhydrolase_1"/>
    <property type="match status" value="2"/>
</dbReference>
<dbReference type="SUPFAM" id="SSF53474">
    <property type="entry name" value="alpha/beta-Hydrolases"/>
    <property type="match status" value="1"/>
</dbReference>
<dbReference type="InterPro" id="IPR000073">
    <property type="entry name" value="AB_hydrolase_1"/>
</dbReference>
<dbReference type="GO" id="GO:0047372">
    <property type="term" value="F:monoacylglycerol lipase activity"/>
    <property type="evidence" value="ECO:0007669"/>
    <property type="project" value="TreeGrafter"/>
</dbReference>
<comment type="caution">
    <text evidence="2">The sequence shown here is derived from an EMBL/GenBank/DDBJ whole genome shotgun (WGS) entry which is preliminary data.</text>
</comment>
<dbReference type="PANTHER" id="PTHR43798:SF5">
    <property type="entry name" value="MONOACYLGLYCEROL LIPASE ABHD6"/>
    <property type="match status" value="1"/>
</dbReference>
<accession>A0A3S1D9C8</accession>
<organism evidence="2 3">
    <name type="scientific">Dulcicalothrix desertica PCC 7102</name>
    <dbReference type="NCBI Taxonomy" id="232991"/>
    <lineage>
        <taxon>Bacteria</taxon>
        <taxon>Bacillati</taxon>
        <taxon>Cyanobacteriota</taxon>
        <taxon>Cyanophyceae</taxon>
        <taxon>Nostocales</taxon>
        <taxon>Calotrichaceae</taxon>
        <taxon>Dulcicalothrix</taxon>
    </lineage>
</organism>
<dbReference type="Proteomes" id="UP000271624">
    <property type="component" value="Unassembled WGS sequence"/>
</dbReference>
<reference evidence="2" key="2">
    <citation type="journal article" date="2019" name="Genome Biol. Evol.">
        <title>Day and night: Metabolic profiles and evolutionary relationships of six axenic non-marine cyanobacteria.</title>
        <authorList>
            <person name="Will S.E."/>
            <person name="Henke P."/>
            <person name="Boedeker C."/>
            <person name="Huang S."/>
            <person name="Brinkmann H."/>
            <person name="Rohde M."/>
            <person name="Jarek M."/>
            <person name="Friedl T."/>
            <person name="Seufert S."/>
            <person name="Schumacher M."/>
            <person name="Overmann J."/>
            <person name="Neumann-Schaal M."/>
            <person name="Petersen J."/>
        </authorList>
    </citation>
    <scope>NUCLEOTIDE SEQUENCE [LARGE SCALE GENOMIC DNA]</scope>
    <source>
        <strain evidence="2">PCC 7102</strain>
    </source>
</reference>
<name>A0A3S1D9C8_9CYAN</name>
<dbReference type="GO" id="GO:0016020">
    <property type="term" value="C:membrane"/>
    <property type="evidence" value="ECO:0007669"/>
    <property type="project" value="TreeGrafter"/>
</dbReference>
<gene>
    <name evidence="2" type="primary">mhpC</name>
    <name evidence="2" type="ORF">DSM106972_031400</name>
</gene>
<evidence type="ECO:0000313" key="3">
    <source>
        <dbReference type="Proteomes" id="UP000271624"/>
    </source>
</evidence>
<evidence type="ECO:0000259" key="1">
    <source>
        <dbReference type="Pfam" id="PF00561"/>
    </source>
</evidence>
<feature type="domain" description="AB hydrolase-1" evidence="1">
    <location>
        <begin position="193"/>
        <end position="265"/>
    </location>
</feature>
<dbReference type="Gene3D" id="3.40.50.1820">
    <property type="entry name" value="alpha/beta hydrolase"/>
    <property type="match status" value="1"/>
</dbReference>
<dbReference type="AlphaFoldDB" id="A0A3S1D9C8"/>
<dbReference type="InterPro" id="IPR029058">
    <property type="entry name" value="AB_hydrolase_fold"/>
</dbReference>
<dbReference type="OrthoDB" id="9780765at2"/>
<feature type="domain" description="AB hydrolase-1" evidence="1">
    <location>
        <begin position="30"/>
        <end position="127"/>
    </location>
</feature>
<dbReference type="EMBL" id="RSCL01000007">
    <property type="protein sequence ID" value="RUT05934.1"/>
    <property type="molecule type" value="Genomic_DNA"/>
</dbReference>
<keyword evidence="2" id="KW-0378">Hydrolase</keyword>
<keyword evidence="3" id="KW-1185">Reference proteome</keyword>
<dbReference type="PRINTS" id="PR00111">
    <property type="entry name" value="ABHYDROLASE"/>
</dbReference>
<dbReference type="GO" id="GO:0046464">
    <property type="term" value="P:acylglycerol catabolic process"/>
    <property type="evidence" value="ECO:0007669"/>
    <property type="project" value="TreeGrafter"/>
</dbReference>
<dbReference type="InterPro" id="IPR050266">
    <property type="entry name" value="AB_hydrolase_sf"/>
</dbReference>